<keyword evidence="1" id="KW-0732">Signal</keyword>
<name>A0A370KB63_9GAMM</name>
<sequence length="280" mass="30396">MFHRTCKPLFLLPALLLCAAVAQAANTTPPPAKEISLQDAVAGSWRSDANKARDVYRHPVETLQFFGIQPGMTVIELSPGGGWYTEILAPYLAAHGQLIEASSPKAEKFTAKLKANPEVFGHIVKVIPFAPPDQVNLGPPNSADMVLTFRNTHDWLIHSPETLDAVFKASYDVLKPGGVLGIEEHRAKPFSDARVTAGALHRISEDYMISQAMKAGFQLGDVSEINANPNDPEDINVHRLPPDLSGPEDEHAKMKTIGESDRMTLKFVKVVASPAVTGHP</sequence>
<dbReference type="SUPFAM" id="SSF53335">
    <property type="entry name" value="S-adenosyl-L-methionine-dependent methyltransferases"/>
    <property type="match status" value="1"/>
</dbReference>
<feature type="chain" id="PRO_5016894145" evidence="1">
    <location>
        <begin position="25"/>
        <end position="280"/>
    </location>
</feature>
<dbReference type="EMBL" id="QQSY01000001">
    <property type="protein sequence ID" value="RDI99898.1"/>
    <property type="molecule type" value="Genomic_DNA"/>
</dbReference>
<evidence type="ECO:0000313" key="2">
    <source>
        <dbReference type="EMBL" id="RDI99898.1"/>
    </source>
</evidence>
<dbReference type="GO" id="GO:0008168">
    <property type="term" value="F:methyltransferase activity"/>
    <property type="evidence" value="ECO:0007669"/>
    <property type="project" value="UniProtKB-KW"/>
</dbReference>
<dbReference type="GO" id="GO:0032259">
    <property type="term" value="P:methylation"/>
    <property type="evidence" value="ECO:0007669"/>
    <property type="project" value="UniProtKB-KW"/>
</dbReference>
<evidence type="ECO:0000313" key="3">
    <source>
        <dbReference type="Proteomes" id="UP000254711"/>
    </source>
</evidence>
<gene>
    <name evidence="2" type="ORF">DVT68_03460</name>
</gene>
<organism evidence="2 3">
    <name type="scientific">Dyella solisilvae</name>
    <dbReference type="NCBI Taxonomy" id="1920168"/>
    <lineage>
        <taxon>Bacteria</taxon>
        <taxon>Pseudomonadati</taxon>
        <taxon>Pseudomonadota</taxon>
        <taxon>Gammaproteobacteria</taxon>
        <taxon>Lysobacterales</taxon>
        <taxon>Rhodanobacteraceae</taxon>
        <taxon>Dyella</taxon>
    </lineage>
</organism>
<keyword evidence="2" id="KW-0808">Transferase</keyword>
<dbReference type="OrthoDB" id="9801692at2"/>
<accession>A0A370KB63</accession>
<dbReference type="InterPro" id="IPR016980">
    <property type="entry name" value="S-AdoMet-dep_MeTrfase_Alr7345"/>
</dbReference>
<dbReference type="CDD" id="cd02440">
    <property type="entry name" value="AdoMet_MTases"/>
    <property type="match status" value="1"/>
</dbReference>
<dbReference type="Gene3D" id="3.40.50.150">
    <property type="entry name" value="Vaccinia Virus protein VP39"/>
    <property type="match status" value="1"/>
</dbReference>
<proteinExistence type="predicted"/>
<feature type="signal peptide" evidence="1">
    <location>
        <begin position="1"/>
        <end position="24"/>
    </location>
</feature>
<keyword evidence="2" id="KW-0489">Methyltransferase</keyword>
<dbReference type="Proteomes" id="UP000254711">
    <property type="component" value="Unassembled WGS sequence"/>
</dbReference>
<dbReference type="PIRSF" id="PIRSF031679">
    <property type="entry name" value="Mtase_Alr7345_prd"/>
    <property type="match status" value="1"/>
</dbReference>
<dbReference type="InterPro" id="IPR029063">
    <property type="entry name" value="SAM-dependent_MTases_sf"/>
</dbReference>
<evidence type="ECO:0000256" key="1">
    <source>
        <dbReference type="SAM" id="SignalP"/>
    </source>
</evidence>
<protein>
    <submittedName>
        <fullName evidence="2">Methyltransferase domain-containing protein</fullName>
    </submittedName>
</protein>
<keyword evidence="3" id="KW-1185">Reference proteome</keyword>
<dbReference type="AlphaFoldDB" id="A0A370KB63"/>
<reference evidence="2 3" key="1">
    <citation type="submission" date="2018-07" db="EMBL/GenBank/DDBJ databases">
        <title>Dyella solisilvae sp. nov., isolated from the pine and broad-leaved mixed forest soil.</title>
        <authorList>
            <person name="Gao Z."/>
            <person name="Qiu L."/>
        </authorList>
    </citation>
    <scope>NUCLEOTIDE SEQUENCE [LARGE SCALE GENOMIC DNA]</scope>
    <source>
        <strain evidence="2 3">DHG54</strain>
    </source>
</reference>
<dbReference type="RefSeq" id="WP_114823630.1">
    <property type="nucleotide sequence ID" value="NZ_QQSY01000001.1"/>
</dbReference>
<comment type="caution">
    <text evidence="2">The sequence shown here is derived from an EMBL/GenBank/DDBJ whole genome shotgun (WGS) entry which is preliminary data.</text>
</comment>